<evidence type="ECO:0000313" key="2">
    <source>
        <dbReference type="Proteomes" id="UP001140087"/>
    </source>
</evidence>
<dbReference type="EMBL" id="JANBUN010001926">
    <property type="protein sequence ID" value="KAJ2796266.1"/>
    <property type="molecule type" value="Genomic_DNA"/>
</dbReference>
<comment type="caution">
    <text evidence="1">The sequence shown here is derived from an EMBL/GenBank/DDBJ whole genome shotgun (WGS) entry which is preliminary data.</text>
</comment>
<accession>A0ACC1KWG5</accession>
<sequence>MERIRSGLPKETDSDKPQTELIIIDRCADPYAPILHEFTYEAMVYDLLDIEDGCKYTYTTVLGNGEEETKTVVLDDKDPVWQEFRFRHVTEAQEGVMRQLKDLVGSNRAITDLQSGEKLDVGRMRDVVLSMPQYKGQLTLLSAHITILEKCMEQFKARHLNELAVLEQNLVMGTTSDDEKYSSGDVDIAMMLSNPDIEPRDKLRLLLIFFVANPHLTEAERQRLASLAKFSQEARETIKNMGLVLRWAHALELLRLMQQRPAQETRSKWGLGGMRGSGSGAKADETRPYDVSRYAPALKNVLEGCIEGRLSEDLFPYVVPPEVPRDVRPSPVTGSLRSSGAARSAAAATGQDSDRAGSPATSMWSTLASSVGLQSSDTRASTGSQPTVSSAPRHIKSLRSGRPTWQKRDSSPAATATGSSASLGSTSAAAGPASLSPPARAGRHQQQRGRIILFVVGGATFSEIRAAEEVARKHGREVIVGSTHIIEPEDYLYEISTLSFEIMGSNGRRIEMRPSFLSFGYGGPPEVDPLAHYDADADVPKWRSKAPADAVARSEAPRDDRGRGGQYRHADARSETPEHRSHSRASPAQRSGGHGGGYHSSSSTSSADHRRAPSSHSSSRHYGSERGRSEDPTRGAPSSREYAPQEPRGSSRQTAASASPSVRAETTAPSRFDEPEDFRAGYEEFKRQQKQQQQQRLNQAADRSEYSSSRHAGRAAQEPSRHGAQQPQQQNMTKEELFRAKFEKSQQEWDAQRRGAAPVNPATVSDMHKVSLNHGGRGASDKPWALKRFL</sequence>
<keyword evidence="2" id="KW-1185">Reference proteome</keyword>
<name>A0ACC1KWG5_9FUNG</name>
<proteinExistence type="predicted"/>
<gene>
    <name evidence="1" type="primary">sec1_3</name>
    <name evidence="1" type="ORF">H4R21_004781</name>
</gene>
<dbReference type="Proteomes" id="UP001140087">
    <property type="component" value="Unassembled WGS sequence"/>
</dbReference>
<organism evidence="1 2">
    <name type="scientific">Coemansia helicoidea</name>
    <dbReference type="NCBI Taxonomy" id="1286919"/>
    <lineage>
        <taxon>Eukaryota</taxon>
        <taxon>Fungi</taxon>
        <taxon>Fungi incertae sedis</taxon>
        <taxon>Zoopagomycota</taxon>
        <taxon>Kickxellomycotina</taxon>
        <taxon>Kickxellomycetes</taxon>
        <taxon>Kickxellales</taxon>
        <taxon>Kickxellaceae</taxon>
        <taxon>Coemansia</taxon>
    </lineage>
</organism>
<evidence type="ECO:0000313" key="1">
    <source>
        <dbReference type="EMBL" id="KAJ2796266.1"/>
    </source>
</evidence>
<reference evidence="1" key="1">
    <citation type="submission" date="2022-07" db="EMBL/GenBank/DDBJ databases">
        <title>Phylogenomic reconstructions and comparative analyses of Kickxellomycotina fungi.</title>
        <authorList>
            <person name="Reynolds N.K."/>
            <person name="Stajich J.E."/>
            <person name="Barry K."/>
            <person name="Grigoriev I.V."/>
            <person name="Crous P."/>
            <person name="Smith M.E."/>
        </authorList>
    </citation>
    <scope>NUCLEOTIDE SEQUENCE</scope>
    <source>
        <strain evidence="1">BCRC 34780</strain>
    </source>
</reference>
<protein>
    <submittedName>
        <fullName evidence="1">Syntaxin binding protein 1</fullName>
    </submittedName>
</protein>